<feature type="domain" description="tRNA-guanine(15) transglycosylase-like" evidence="2">
    <location>
        <begin position="60"/>
        <end position="215"/>
    </location>
</feature>
<dbReference type="OrthoDB" id="27601at2759"/>
<feature type="compositionally biased region" description="Polar residues" evidence="1">
    <location>
        <begin position="1"/>
        <end position="37"/>
    </location>
</feature>
<reference evidence="3 4" key="1">
    <citation type="journal article" date="2019" name="Nat. Ecol. Evol.">
        <title>Megaphylogeny resolves global patterns of mushroom evolution.</title>
        <authorList>
            <person name="Varga T."/>
            <person name="Krizsan K."/>
            <person name="Foldi C."/>
            <person name="Dima B."/>
            <person name="Sanchez-Garcia M."/>
            <person name="Sanchez-Ramirez S."/>
            <person name="Szollosi G.J."/>
            <person name="Szarkandi J.G."/>
            <person name="Papp V."/>
            <person name="Albert L."/>
            <person name="Andreopoulos W."/>
            <person name="Angelini C."/>
            <person name="Antonin V."/>
            <person name="Barry K.W."/>
            <person name="Bougher N.L."/>
            <person name="Buchanan P."/>
            <person name="Buyck B."/>
            <person name="Bense V."/>
            <person name="Catcheside P."/>
            <person name="Chovatia M."/>
            <person name="Cooper J."/>
            <person name="Damon W."/>
            <person name="Desjardin D."/>
            <person name="Finy P."/>
            <person name="Geml J."/>
            <person name="Haridas S."/>
            <person name="Hughes K."/>
            <person name="Justo A."/>
            <person name="Karasinski D."/>
            <person name="Kautmanova I."/>
            <person name="Kiss B."/>
            <person name="Kocsube S."/>
            <person name="Kotiranta H."/>
            <person name="LaButti K.M."/>
            <person name="Lechner B.E."/>
            <person name="Liimatainen K."/>
            <person name="Lipzen A."/>
            <person name="Lukacs Z."/>
            <person name="Mihaltcheva S."/>
            <person name="Morgado L.N."/>
            <person name="Niskanen T."/>
            <person name="Noordeloos M.E."/>
            <person name="Ohm R.A."/>
            <person name="Ortiz-Santana B."/>
            <person name="Ovrebo C."/>
            <person name="Racz N."/>
            <person name="Riley R."/>
            <person name="Savchenko A."/>
            <person name="Shiryaev A."/>
            <person name="Soop K."/>
            <person name="Spirin V."/>
            <person name="Szebenyi C."/>
            <person name="Tomsovsky M."/>
            <person name="Tulloss R.E."/>
            <person name="Uehling J."/>
            <person name="Grigoriev I.V."/>
            <person name="Vagvolgyi C."/>
            <person name="Papp T."/>
            <person name="Martin F.M."/>
            <person name="Miettinen O."/>
            <person name="Hibbett D.S."/>
            <person name="Nagy L.G."/>
        </authorList>
    </citation>
    <scope>NUCLEOTIDE SEQUENCE [LARGE SCALE GENOMIC DNA]</scope>
    <source>
        <strain evidence="3 4">CBS 121175</strain>
    </source>
</reference>
<dbReference type="PANTHER" id="PTHR46064:SF1">
    <property type="entry name" value="QUEUINE TRNA-RIBOSYLTRANSFERASE ACCESSORY SUBUNIT 2"/>
    <property type="match status" value="1"/>
</dbReference>
<organism evidence="3 4">
    <name type="scientific">Coprinopsis marcescibilis</name>
    <name type="common">Agaric fungus</name>
    <name type="synonym">Psathyrella marcescibilis</name>
    <dbReference type="NCBI Taxonomy" id="230819"/>
    <lineage>
        <taxon>Eukaryota</taxon>
        <taxon>Fungi</taxon>
        <taxon>Dikarya</taxon>
        <taxon>Basidiomycota</taxon>
        <taxon>Agaricomycotina</taxon>
        <taxon>Agaricomycetes</taxon>
        <taxon>Agaricomycetidae</taxon>
        <taxon>Agaricales</taxon>
        <taxon>Agaricineae</taxon>
        <taxon>Psathyrellaceae</taxon>
        <taxon>Coprinopsis</taxon>
    </lineage>
</organism>
<dbReference type="AlphaFoldDB" id="A0A5C3KFX0"/>
<feature type="domain" description="tRNA-guanine(15) transglycosylase-like" evidence="2">
    <location>
        <begin position="348"/>
        <end position="444"/>
    </location>
</feature>
<feature type="compositionally biased region" description="Pro residues" evidence="1">
    <location>
        <begin position="252"/>
        <end position="266"/>
    </location>
</feature>
<protein>
    <recommendedName>
        <fullName evidence="2">tRNA-guanine(15) transglycosylase-like domain-containing protein</fullName>
    </recommendedName>
</protein>
<evidence type="ECO:0000313" key="3">
    <source>
        <dbReference type="EMBL" id="TFK18675.1"/>
    </source>
</evidence>
<dbReference type="Proteomes" id="UP000307440">
    <property type="component" value="Unassembled WGS sequence"/>
</dbReference>
<sequence length="642" mass="68669">MGSISSETVDSSQAGSSRPKSTFEFTISSPELSSSSKFGPRLGHVSLTRRDTADASGKATSRIDIQTPGVLTNTSRGVIPHLSRDNYPSHSALKWMNVPFESFLEHNPPVPTLQVGEQPLHAFLGFQGQNHILSMIARDPNEAKEMPVNQNHVVSVSTLRGVRKLSPDEWRTYALQLHPDLIFALADTPFTNPPYSQKRLMKSIDRSAAWIGRLFNPPPAGAPASKAKNANPKTATSTAATPSSPATNTTTPPQPTTPSQPLPPIIAPLIGSTSPRAREAYAHALLEHHIPGPDLDQIRPYTFIDQGLAGYSVDLAVLRCDLSAAAASTSASPAVTQGDTGTDADANAATFNTLLRASLAPLPSEKPRIVFGARSPHEILKLVRDTGVDLFDAAWVVEMGTKGVALDFAFPVRGACANSDRTTGAGKRPIGHNLYATEYAMDFAALGAASGFVGAGDGVAGSPPADREVCTCIACSPRVHDGDRQLIRHGFDSDVWISPGGVGAEDLGVEGSGRQGLEELEKEVEVYRPPHTRAYVHHLLHTHEMGAHAFLVSHNIAVLEAFLRGVRGVLSRIGGGDVTPTSTPTAFEEEVEKFLRVYERPGALLGEAEKSWREVDLARGKGRLAREREKGDHVGLADDLEV</sequence>
<dbReference type="Gene3D" id="3.20.20.105">
    <property type="entry name" value="Queuine tRNA-ribosyltransferase-like"/>
    <property type="match status" value="1"/>
</dbReference>
<evidence type="ECO:0000256" key="1">
    <source>
        <dbReference type="SAM" id="MobiDB-lite"/>
    </source>
</evidence>
<gene>
    <name evidence="3" type="ORF">FA15DRAFT_760512</name>
</gene>
<feature type="region of interest" description="Disordered" evidence="1">
    <location>
        <begin position="220"/>
        <end position="270"/>
    </location>
</feature>
<keyword evidence="4" id="KW-1185">Reference proteome</keyword>
<feature type="compositionally biased region" description="Low complexity" evidence="1">
    <location>
        <begin position="222"/>
        <end position="251"/>
    </location>
</feature>
<name>A0A5C3KFX0_COPMA</name>
<dbReference type="Pfam" id="PF01702">
    <property type="entry name" value="TGT"/>
    <property type="match status" value="2"/>
</dbReference>
<dbReference type="GO" id="GO:0006400">
    <property type="term" value="P:tRNA modification"/>
    <property type="evidence" value="ECO:0007669"/>
    <property type="project" value="InterPro"/>
</dbReference>
<evidence type="ECO:0000259" key="2">
    <source>
        <dbReference type="Pfam" id="PF01702"/>
    </source>
</evidence>
<dbReference type="STRING" id="230819.A0A5C3KFX0"/>
<feature type="region of interest" description="Disordered" evidence="1">
    <location>
        <begin position="1"/>
        <end position="43"/>
    </location>
</feature>
<dbReference type="EMBL" id="ML210385">
    <property type="protein sequence ID" value="TFK18675.1"/>
    <property type="molecule type" value="Genomic_DNA"/>
</dbReference>
<dbReference type="InterPro" id="IPR002616">
    <property type="entry name" value="tRNA_ribo_trans-like"/>
</dbReference>
<proteinExistence type="predicted"/>
<dbReference type="SUPFAM" id="SSF51713">
    <property type="entry name" value="tRNA-guanine transglycosylase"/>
    <property type="match status" value="1"/>
</dbReference>
<evidence type="ECO:0000313" key="4">
    <source>
        <dbReference type="Proteomes" id="UP000307440"/>
    </source>
</evidence>
<dbReference type="InterPro" id="IPR050852">
    <property type="entry name" value="Queuine_tRNA-ribosyltrfase"/>
</dbReference>
<dbReference type="PANTHER" id="PTHR46064">
    <property type="entry name" value="QUEUINE TRNA-RIBOSYLTRANSFERASE ACCESSORY SUBUNIT 2"/>
    <property type="match status" value="1"/>
</dbReference>
<accession>A0A5C3KFX0</accession>
<dbReference type="InterPro" id="IPR036511">
    <property type="entry name" value="TGT-like_sf"/>
</dbReference>